<dbReference type="CDD" id="cd00063">
    <property type="entry name" value="FN3"/>
    <property type="match status" value="1"/>
</dbReference>
<evidence type="ECO:0000313" key="3">
    <source>
        <dbReference type="EMBL" id="CAG2197673.1"/>
    </source>
</evidence>
<evidence type="ECO:0000313" key="4">
    <source>
        <dbReference type="Proteomes" id="UP000683360"/>
    </source>
</evidence>
<sequence length="353" mass="39525">MLLTSTMSSLQNISHIFIDNLQVTESKRSSIEILWQATVQSPLNLLGYRVHYQKIASSYIQYGPRLPPTDHSYSVNNLVPDTYYKICLSMLRNDSSPYQKCVTASTQSWDLPVSVGSSIGAVLALAMIVLLILMIRCKSLLRCKKKQHKSDYDTVSPHCNDNVFNFSETHIDDDAEQQNDLQVNDQKPHTVHDQDGTVSGAIPKVRSTHHGHSKHSLECHCGMQDKYYGSNPNGFVQQRDNTPKPYTNSYNDHYHDNAIILHVHGNSSPDNKTQSSHISAGTKYNDQIINHSAIEPNDLEDTFSDQADIFLTFPNADSSSTSTAEDLEMTDISHKVPSEKHFQTSLDAGNVCK</sequence>
<organism evidence="3 4">
    <name type="scientific">Mytilus edulis</name>
    <name type="common">Blue mussel</name>
    <dbReference type="NCBI Taxonomy" id="6550"/>
    <lineage>
        <taxon>Eukaryota</taxon>
        <taxon>Metazoa</taxon>
        <taxon>Spiralia</taxon>
        <taxon>Lophotrochozoa</taxon>
        <taxon>Mollusca</taxon>
        <taxon>Bivalvia</taxon>
        <taxon>Autobranchia</taxon>
        <taxon>Pteriomorphia</taxon>
        <taxon>Mytilida</taxon>
        <taxon>Mytiloidea</taxon>
        <taxon>Mytilidae</taxon>
        <taxon>Mytilinae</taxon>
        <taxon>Mytilus</taxon>
    </lineage>
</organism>
<feature type="domain" description="Fibronectin type-III" evidence="2">
    <location>
        <begin position="17"/>
        <end position="109"/>
    </location>
</feature>
<dbReference type="Gene3D" id="2.60.40.10">
    <property type="entry name" value="Immunoglobulins"/>
    <property type="match status" value="1"/>
</dbReference>
<dbReference type="InterPro" id="IPR013783">
    <property type="entry name" value="Ig-like_fold"/>
</dbReference>
<dbReference type="PROSITE" id="PS50853">
    <property type="entry name" value="FN3"/>
    <property type="match status" value="1"/>
</dbReference>
<evidence type="ECO:0000259" key="2">
    <source>
        <dbReference type="PROSITE" id="PS50853"/>
    </source>
</evidence>
<dbReference type="InterPro" id="IPR003961">
    <property type="entry name" value="FN3_dom"/>
</dbReference>
<name>A0A8S3QXH5_MYTED</name>
<keyword evidence="1" id="KW-0812">Transmembrane</keyword>
<dbReference type="OrthoDB" id="6121520at2759"/>
<dbReference type="AlphaFoldDB" id="A0A8S3QXH5"/>
<gene>
    <name evidence="3" type="ORF">MEDL_12579</name>
</gene>
<keyword evidence="1" id="KW-1133">Transmembrane helix</keyword>
<dbReference type="InterPro" id="IPR036116">
    <property type="entry name" value="FN3_sf"/>
</dbReference>
<reference evidence="3" key="1">
    <citation type="submission" date="2021-03" db="EMBL/GenBank/DDBJ databases">
        <authorList>
            <person name="Bekaert M."/>
        </authorList>
    </citation>
    <scope>NUCLEOTIDE SEQUENCE</scope>
</reference>
<dbReference type="Proteomes" id="UP000683360">
    <property type="component" value="Unassembled WGS sequence"/>
</dbReference>
<protein>
    <recommendedName>
        <fullName evidence="2">Fibronectin type-III domain-containing protein</fullName>
    </recommendedName>
</protein>
<comment type="caution">
    <text evidence="3">The sequence shown here is derived from an EMBL/GenBank/DDBJ whole genome shotgun (WGS) entry which is preliminary data.</text>
</comment>
<feature type="transmembrane region" description="Helical" evidence="1">
    <location>
        <begin position="115"/>
        <end position="135"/>
    </location>
</feature>
<keyword evidence="1" id="KW-0472">Membrane</keyword>
<dbReference type="SUPFAM" id="SSF49265">
    <property type="entry name" value="Fibronectin type III"/>
    <property type="match status" value="1"/>
</dbReference>
<dbReference type="EMBL" id="CAJPWZ010000654">
    <property type="protein sequence ID" value="CAG2197673.1"/>
    <property type="molecule type" value="Genomic_DNA"/>
</dbReference>
<proteinExistence type="predicted"/>
<evidence type="ECO:0000256" key="1">
    <source>
        <dbReference type="SAM" id="Phobius"/>
    </source>
</evidence>
<accession>A0A8S3QXH5</accession>
<dbReference type="Pfam" id="PF00041">
    <property type="entry name" value="fn3"/>
    <property type="match status" value="1"/>
</dbReference>
<keyword evidence="4" id="KW-1185">Reference proteome</keyword>